<evidence type="ECO:0000313" key="16">
    <source>
        <dbReference type="EMBL" id="KXU39502.1"/>
    </source>
</evidence>
<evidence type="ECO:0000256" key="9">
    <source>
        <dbReference type="ARBA" id="ARBA00023237"/>
    </source>
</evidence>
<feature type="compositionally biased region" description="Basic and acidic residues" evidence="12">
    <location>
        <begin position="264"/>
        <end position="285"/>
    </location>
</feature>
<keyword evidence="17" id="KW-1185">Reference proteome</keyword>
<feature type="region of interest" description="Disordered" evidence="12">
    <location>
        <begin position="438"/>
        <end position="457"/>
    </location>
</feature>
<dbReference type="EMBL" id="LSZO01000003">
    <property type="protein sequence ID" value="KXU39502.1"/>
    <property type="molecule type" value="Genomic_DNA"/>
</dbReference>
<dbReference type="SUPFAM" id="SSF56935">
    <property type="entry name" value="Porins"/>
    <property type="match status" value="1"/>
</dbReference>
<dbReference type="OrthoDB" id="9764669at2"/>
<dbReference type="RefSeq" id="WP_068386336.1">
    <property type="nucleotide sequence ID" value="NZ_LSZO01000003.1"/>
</dbReference>
<proteinExistence type="inferred from homology"/>
<dbReference type="PROSITE" id="PS52016">
    <property type="entry name" value="TONB_DEPENDENT_REC_3"/>
    <property type="match status" value="1"/>
</dbReference>
<evidence type="ECO:0000256" key="7">
    <source>
        <dbReference type="ARBA" id="ARBA00023077"/>
    </source>
</evidence>
<protein>
    <submittedName>
        <fullName evidence="16">Outer membrane siderophore receptor</fullName>
    </submittedName>
</protein>
<evidence type="ECO:0000259" key="15">
    <source>
        <dbReference type="Pfam" id="PF07715"/>
    </source>
</evidence>
<keyword evidence="3 10" id="KW-1134">Transmembrane beta strand</keyword>
<evidence type="ECO:0000256" key="13">
    <source>
        <dbReference type="SAM" id="SignalP"/>
    </source>
</evidence>
<dbReference type="AlphaFoldDB" id="A0A139SYQ7"/>
<feature type="region of interest" description="Disordered" evidence="12">
    <location>
        <begin position="297"/>
        <end position="316"/>
    </location>
</feature>
<comment type="caution">
    <text evidence="16">The sequence shown here is derived from an EMBL/GenBank/DDBJ whole genome shotgun (WGS) entry which is preliminary data.</text>
</comment>
<dbReference type="InterPro" id="IPR037066">
    <property type="entry name" value="Plug_dom_sf"/>
</dbReference>
<name>A0A139SYQ7_9GAMM</name>
<feature type="domain" description="TonB-dependent receptor plug" evidence="15">
    <location>
        <begin position="46"/>
        <end position="156"/>
    </location>
</feature>
<sequence>MYRPPFAPKLLPLFLAALPIGAIAQEKNATVLQSVVVTAAGFEQAVEDAPASISVIEREELEKKAYRDVTDVLRDVPGVAISGGGSNSDIHIRGMDGDYTLILIDGHRQNARETRPNSDFGGIEQGFLPPLSAIERIEVVRGPMSSLYGSEAMGGVINIITRKVPGQWNASARVEGTAQDASHSGNMFQQQVFLGGPLVDEVFGVQLYGQRSHRSEDTFVGGFSHQETVSGTAKFNLAAGEHHDFVLELGQTRQKRISHAGRTTAEKNRNDKPNPHSRSRYDKDSFALTHNGRFDQITTNTYLQRETSKNPGRKMTIENTEASSQMTALLGDNHLATFGISGINEKLTDQGNKLPNGLNTLQRWQLALFAEDEWSITDNFSLTSGTRITRDENYGNQFTPRLYGVWHSSEQWTLKGGISSGFRAPSLRQAVADWGQVTGGTDDPSRGGMIQGNPDLKPEKSISEEIGIVWNNRENLNSSLTFFNTEFKNRITNIRTCEDTDGIKLNKDKHVITGNCVVEGVAYLFTQKPINVNKANLRGIEATLNWQATAALRFSSNYTYSESEQKTGSHKGNPLNDTPRHMLNGSLDYAVSAPLSLWTHANMRGRSEDSSLEGTPSITLVDMGGNYKLSQNLNLGLAVYNLFDKQVNKDDHNRTYDGRRYWLSLSMEF</sequence>
<dbReference type="PANTHER" id="PTHR30069:SF53">
    <property type="entry name" value="COLICIN I RECEPTOR-RELATED"/>
    <property type="match status" value="1"/>
</dbReference>
<feature type="region of interest" description="Disordered" evidence="12">
    <location>
        <begin position="254"/>
        <end position="285"/>
    </location>
</feature>
<evidence type="ECO:0000313" key="17">
    <source>
        <dbReference type="Proteomes" id="UP000072660"/>
    </source>
</evidence>
<keyword evidence="6" id="KW-0406">Ion transport</keyword>
<keyword evidence="16" id="KW-0675">Receptor</keyword>
<dbReference type="GO" id="GO:0009279">
    <property type="term" value="C:cell outer membrane"/>
    <property type="evidence" value="ECO:0007669"/>
    <property type="project" value="UniProtKB-SubCell"/>
</dbReference>
<evidence type="ECO:0000256" key="11">
    <source>
        <dbReference type="RuleBase" id="RU003357"/>
    </source>
</evidence>
<comment type="subcellular location">
    <subcellularLocation>
        <location evidence="1 10">Cell outer membrane</location>
        <topology evidence="1 10">Multi-pass membrane protein</topology>
    </subcellularLocation>
</comment>
<feature type="domain" description="TonB-dependent receptor-like beta-barrel" evidence="14">
    <location>
        <begin position="228"/>
        <end position="642"/>
    </location>
</feature>
<evidence type="ECO:0000256" key="8">
    <source>
        <dbReference type="ARBA" id="ARBA00023136"/>
    </source>
</evidence>
<gene>
    <name evidence="16" type="ORF">AXE65_08350</name>
</gene>
<keyword evidence="9 10" id="KW-0998">Cell outer membrane</keyword>
<evidence type="ECO:0000256" key="10">
    <source>
        <dbReference type="PROSITE-ProRule" id="PRU01360"/>
    </source>
</evidence>
<dbReference type="InterPro" id="IPR000531">
    <property type="entry name" value="Beta-barrel_TonB"/>
</dbReference>
<dbReference type="GO" id="GO:0044718">
    <property type="term" value="P:siderophore transmembrane transport"/>
    <property type="evidence" value="ECO:0007669"/>
    <property type="project" value="TreeGrafter"/>
</dbReference>
<keyword evidence="5 13" id="KW-0732">Signal</keyword>
<evidence type="ECO:0000256" key="5">
    <source>
        <dbReference type="ARBA" id="ARBA00022729"/>
    </source>
</evidence>
<dbReference type="Gene3D" id="2.40.170.20">
    <property type="entry name" value="TonB-dependent receptor, beta-barrel domain"/>
    <property type="match status" value="1"/>
</dbReference>
<dbReference type="CDD" id="cd01347">
    <property type="entry name" value="ligand_gated_channel"/>
    <property type="match status" value="1"/>
</dbReference>
<feature type="chain" id="PRO_5007299543" evidence="13">
    <location>
        <begin position="25"/>
        <end position="669"/>
    </location>
</feature>
<dbReference type="InterPro" id="IPR036942">
    <property type="entry name" value="Beta-barrel_TonB_sf"/>
</dbReference>
<evidence type="ECO:0000256" key="4">
    <source>
        <dbReference type="ARBA" id="ARBA00022692"/>
    </source>
</evidence>
<keyword evidence="2 10" id="KW-0813">Transport</keyword>
<keyword evidence="4 10" id="KW-0812">Transmembrane</keyword>
<dbReference type="InterPro" id="IPR012910">
    <property type="entry name" value="Plug_dom"/>
</dbReference>
<organism evidence="16 17">
    <name type="scientific">Ventosimonas gracilis</name>
    <dbReference type="NCBI Taxonomy" id="1680762"/>
    <lineage>
        <taxon>Bacteria</taxon>
        <taxon>Pseudomonadati</taxon>
        <taxon>Pseudomonadota</taxon>
        <taxon>Gammaproteobacteria</taxon>
        <taxon>Pseudomonadales</taxon>
        <taxon>Ventosimonadaceae</taxon>
        <taxon>Ventosimonas</taxon>
    </lineage>
</organism>
<evidence type="ECO:0000256" key="6">
    <source>
        <dbReference type="ARBA" id="ARBA00023065"/>
    </source>
</evidence>
<dbReference type="Pfam" id="PF00593">
    <property type="entry name" value="TonB_dep_Rec_b-barrel"/>
    <property type="match status" value="1"/>
</dbReference>
<feature type="signal peptide" evidence="13">
    <location>
        <begin position="1"/>
        <end position="24"/>
    </location>
</feature>
<evidence type="ECO:0000256" key="2">
    <source>
        <dbReference type="ARBA" id="ARBA00022448"/>
    </source>
</evidence>
<dbReference type="Gene3D" id="2.170.130.10">
    <property type="entry name" value="TonB-dependent receptor, plug domain"/>
    <property type="match status" value="1"/>
</dbReference>
<evidence type="ECO:0000256" key="3">
    <source>
        <dbReference type="ARBA" id="ARBA00022452"/>
    </source>
</evidence>
<accession>A0A139SYQ7</accession>
<dbReference type="Pfam" id="PF07715">
    <property type="entry name" value="Plug"/>
    <property type="match status" value="1"/>
</dbReference>
<dbReference type="InterPro" id="IPR039426">
    <property type="entry name" value="TonB-dep_rcpt-like"/>
</dbReference>
<dbReference type="GO" id="GO:0015344">
    <property type="term" value="F:siderophore uptake transmembrane transporter activity"/>
    <property type="evidence" value="ECO:0007669"/>
    <property type="project" value="TreeGrafter"/>
</dbReference>
<evidence type="ECO:0000256" key="1">
    <source>
        <dbReference type="ARBA" id="ARBA00004571"/>
    </source>
</evidence>
<dbReference type="Proteomes" id="UP000072660">
    <property type="component" value="Unassembled WGS sequence"/>
</dbReference>
<comment type="similarity">
    <text evidence="10 11">Belongs to the TonB-dependent receptor family.</text>
</comment>
<keyword evidence="8 10" id="KW-0472">Membrane</keyword>
<dbReference type="PANTHER" id="PTHR30069">
    <property type="entry name" value="TONB-DEPENDENT OUTER MEMBRANE RECEPTOR"/>
    <property type="match status" value="1"/>
</dbReference>
<evidence type="ECO:0000256" key="12">
    <source>
        <dbReference type="SAM" id="MobiDB-lite"/>
    </source>
</evidence>
<keyword evidence="7 11" id="KW-0798">TonB box</keyword>
<reference evidence="16 17" key="1">
    <citation type="submission" date="2016-02" db="EMBL/GenBank/DDBJ databases">
        <authorList>
            <person name="Wen L."/>
            <person name="He K."/>
            <person name="Yang H."/>
        </authorList>
    </citation>
    <scope>NUCLEOTIDE SEQUENCE [LARGE SCALE GENOMIC DNA]</scope>
    <source>
        <strain evidence="16 17">CV58</strain>
    </source>
</reference>
<evidence type="ECO:0000259" key="14">
    <source>
        <dbReference type="Pfam" id="PF00593"/>
    </source>
</evidence>